<evidence type="ECO:0000256" key="4">
    <source>
        <dbReference type="ARBA" id="ARBA00023125"/>
    </source>
</evidence>
<feature type="domain" description="RNA polymerase sigma-70 region 2" evidence="7">
    <location>
        <begin position="20"/>
        <end position="84"/>
    </location>
</feature>
<feature type="region of interest" description="Disordered" evidence="6">
    <location>
        <begin position="171"/>
        <end position="199"/>
    </location>
</feature>
<evidence type="ECO:0000256" key="1">
    <source>
        <dbReference type="ARBA" id="ARBA00010641"/>
    </source>
</evidence>
<dbReference type="PANTHER" id="PTHR43133">
    <property type="entry name" value="RNA POLYMERASE ECF-TYPE SIGMA FACTO"/>
    <property type="match status" value="1"/>
</dbReference>
<keyword evidence="5" id="KW-0804">Transcription</keyword>
<comment type="similarity">
    <text evidence="1">Belongs to the sigma-70 factor family. ECF subfamily.</text>
</comment>
<evidence type="ECO:0000313" key="9">
    <source>
        <dbReference type="EMBL" id="MBP1903427.1"/>
    </source>
</evidence>
<dbReference type="Gene3D" id="1.10.1740.10">
    <property type="match status" value="1"/>
</dbReference>
<keyword evidence="2" id="KW-0805">Transcription regulation</keyword>
<protein>
    <submittedName>
        <fullName evidence="9">RNA polymerase sigma-70 factor (ECF subfamily)</fullName>
    </submittedName>
</protein>
<dbReference type="Gene3D" id="1.10.10.10">
    <property type="entry name" value="Winged helix-like DNA-binding domain superfamily/Winged helix DNA-binding domain"/>
    <property type="match status" value="1"/>
</dbReference>
<evidence type="ECO:0000259" key="7">
    <source>
        <dbReference type="Pfam" id="PF04542"/>
    </source>
</evidence>
<evidence type="ECO:0000256" key="6">
    <source>
        <dbReference type="SAM" id="MobiDB-lite"/>
    </source>
</evidence>
<dbReference type="InterPro" id="IPR013325">
    <property type="entry name" value="RNA_pol_sigma_r2"/>
</dbReference>
<dbReference type="EMBL" id="JAGGKG010000001">
    <property type="protein sequence ID" value="MBP1903427.1"/>
    <property type="molecule type" value="Genomic_DNA"/>
</dbReference>
<organism evidence="9 10">
    <name type="scientific">Paenibacillus turicensis</name>
    <dbReference type="NCBI Taxonomy" id="160487"/>
    <lineage>
        <taxon>Bacteria</taxon>
        <taxon>Bacillati</taxon>
        <taxon>Bacillota</taxon>
        <taxon>Bacilli</taxon>
        <taxon>Bacillales</taxon>
        <taxon>Paenibacillaceae</taxon>
        <taxon>Paenibacillus</taxon>
    </lineage>
</organism>
<keyword evidence="10" id="KW-1185">Reference proteome</keyword>
<evidence type="ECO:0000259" key="8">
    <source>
        <dbReference type="Pfam" id="PF08281"/>
    </source>
</evidence>
<dbReference type="PANTHER" id="PTHR43133:SF8">
    <property type="entry name" value="RNA POLYMERASE SIGMA FACTOR HI_1459-RELATED"/>
    <property type="match status" value="1"/>
</dbReference>
<keyword evidence="4" id="KW-0238">DNA-binding</keyword>
<accession>A0ABS4FLH4</accession>
<dbReference type="CDD" id="cd06171">
    <property type="entry name" value="Sigma70_r4"/>
    <property type="match status" value="1"/>
</dbReference>
<feature type="domain" description="RNA polymerase sigma factor 70 region 4 type 2" evidence="8">
    <location>
        <begin position="112"/>
        <end position="164"/>
    </location>
</feature>
<evidence type="ECO:0000256" key="2">
    <source>
        <dbReference type="ARBA" id="ARBA00023015"/>
    </source>
</evidence>
<sequence>MTFVATAKPAVMNSIQNELEQALPALRRYCLSLTCNVWDSEDLFQQTLMKAWPKLQSKTSTLHIEAYLITIAKNCWIDEMRKQTNARSFISQLSSHESSFIADWEVEWKVEEALELLITSLPPLQRTVLLLRDVFGYSGPEVADLLSTTEGAVRVALHRARKTLSRIQSRELEKGQDEQATSLLDSSSLAPKQQCERSQNKSDQLLKSYLLAFRSGDMASIVELGLQDIVEPAVALASVVANNTSTVLKESLEAGWQPNTNASLRRWENDERNSLCSRTNKPWRAKLRHLLTAA</sequence>
<name>A0ABS4FLH4_9BACL</name>
<proteinExistence type="inferred from homology"/>
<dbReference type="InterPro" id="IPR036388">
    <property type="entry name" value="WH-like_DNA-bd_sf"/>
</dbReference>
<dbReference type="InterPro" id="IPR039425">
    <property type="entry name" value="RNA_pol_sigma-70-like"/>
</dbReference>
<dbReference type="InterPro" id="IPR014284">
    <property type="entry name" value="RNA_pol_sigma-70_dom"/>
</dbReference>
<dbReference type="Proteomes" id="UP001519272">
    <property type="component" value="Unassembled WGS sequence"/>
</dbReference>
<dbReference type="InterPro" id="IPR013249">
    <property type="entry name" value="RNA_pol_sigma70_r4_t2"/>
</dbReference>
<dbReference type="InterPro" id="IPR007627">
    <property type="entry name" value="RNA_pol_sigma70_r2"/>
</dbReference>
<dbReference type="SUPFAM" id="SSF88946">
    <property type="entry name" value="Sigma2 domain of RNA polymerase sigma factors"/>
    <property type="match status" value="1"/>
</dbReference>
<comment type="caution">
    <text evidence="9">The sequence shown here is derived from an EMBL/GenBank/DDBJ whole genome shotgun (WGS) entry which is preliminary data.</text>
</comment>
<gene>
    <name evidence="9" type="ORF">J2Z32_000039</name>
</gene>
<dbReference type="InterPro" id="IPR013324">
    <property type="entry name" value="RNA_pol_sigma_r3/r4-like"/>
</dbReference>
<dbReference type="SUPFAM" id="SSF88659">
    <property type="entry name" value="Sigma3 and sigma4 domains of RNA polymerase sigma factors"/>
    <property type="match status" value="1"/>
</dbReference>
<evidence type="ECO:0000256" key="5">
    <source>
        <dbReference type="ARBA" id="ARBA00023163"/>
    </source>
</evidence>
<dbReference type="Pfam" id="PF08281">
    <property type="entry name" value="Sigma70_r4_2"/>
    <property type="match status" value="1"/>
</dbReference>
<evidence type="ECO:0000256" key="3">
    <source>
        <dbReference type="ARBA" id="ARBA00023082"/>
    </source>
</evidence>
<dbReference type="RefSeq" id="WP_210087141.1">
    <property type="nucleotide sequence ID" value="NZ_JAGGKG010000001.1"/>
</dbReference>
<evidence type="ECO:0000313" key="10">
    <source>
        <dbReference type="Proteomes" id="UP001519272"/>
    </source>
</evidence>
<dbReference type="Pfam" id="PF04542">
    <property type="entry name" value="Sigma70_r2"/>
    <property type="match status" value="1"/>
</dbReference>
<keyword evidence="3" id="KW-0731">Sigma factor</keyword>
<dbReference type="NCBIfam" id="TIGR02937">
    <property type="entry name" value="sigma70-ECF"/>
    <property type="match status" value="1"/>
</dbReference>
<reference evidence="9 10" key="1">
    <citation type="submission" date="2021-03" db="EMBL/GenBank/DDBJ databases">
        <title>Genomic Encyclopedia of Type Strains, Phase IV (KMG-IV): sequencing the most valuable type-strain genomes for metagenomic binning, comparative biology and taxonomic classification.</title>
        <authorList>
            <person name="Goeker M."/>
        </authorList>
    </citation>
    <scope>NUCLEOTIDE SEQUENCE [LARGE SCALE GENOMIC DNA]</scope>
    <source>
        <strain evidence="9 10">DSM 14349</strain>
    </source>
</reference>
<feature type="compositionally biased region" description="Polar residues" evidence="6">
    <location>
        <begin position="178"/>
        <end position="191"/>
    </location>
</feature>